<feature type="domain" description="Ion transport" evidence="7">
    <location>
        <begin position="21"/>
        <end position="235"/>
    </location>
</feature>
<evidence type="ECO:0000259" key="7">
    <source>
        <dbReference type="Pfam" id="PF00520"/>
    </source>
</evidence>
<dbReference type="Gene3D" id="1.20.120.350">
    <property type="entry name" value="Voltage-gated potassium channels. Chain C"/>
    <property type="match status" value="1"/>
</dbReference>
<dbReference type="Pfam" id="PF00520">
    <property type="entry name" value="Ion_trans"/>
    <property type="match status" value="1"/>
</dbReference>
<evidence type="ECO:0000313" key="8">
    <source>
        <dbReference type="EMBL" id="SFI25457.1"/>
    </source>
</evidence>
<dbReference type="PANTHER" id="PTHR10037:SF62">
    <property type="entry name" value="SODIUM CHANNEL PROTEIN 60E"/>
    <property type="match status" value="1"/>
</dbReference>
<evidence type="ECO:0000256" key="6">
    <source>
        <dbReference type="SAM" id="Phobius"/>
    </source>
</evidence>
<proteinExistence type="predicted"/>
<dbReference type="Proteomes" id="UP000198649">
    <property type="component" value="Unassembled WGS sequence"/>
</dbReference>
<dbReference type="EMBL" id="FOQG01000006">
    <property type="protein sequence ID" value="SFI25457.1"/>
    <property type="molecule type" value="Genomic_DNA"/>
</dbReference>
<dbReference type="InterPro" id="IPR043203">
    <property type="entry name" value="VGCC_Ca_Na"/>
</dbReference>
<keyword evidence="8" id="KW-0407">Ion channel</keyword>
<dbReference type="SUPFAM" id="SSF81324">
    <property type="entry name" value="Voltage-gated potassium channels"/>
    <property type="match status" value="1"/>
</dbReference>
<dbReference type="STRING" id="1005945.SAMN05216561_106223"/>
<evidence type="ECO:0000256" key="2">
    <source>
        <dbReference type="ARBA" id="ARBA00022692"/>
    </source>
</evidence>
<comment type="subcellular location">
    <subcellularLocation>
        <location evidence="1">Membrane</location>
        <topology evidence="1">Multi-pass membrane protein</topology>
    </subcellularLocation>
</comment>
<keyword evidence="3 6" id="KW-1133">Transmembrane helix</keyword>
<evidence type="ECO:0000256" key="3">
    <source>
        <dbReference type="ARBA" id="ARBA00022989"/>
    </source>
</evidence>
<dbReference type="InterPro" id="IPR027359">
    <property type="entry name" value="Volt_channel_dom_sf"/>
</dbReference>
<name>A0A1I3GPM6_9ACTN</name>
<evidence type="ECO:0000256" key="4">
    <source>
        <dbReference type="ARBA" id="ARBA00023136"/>
    </source>
</evidence>
<dbReference type="InterPro" id="IPR005821">
    <property type="entry name" value="Ion_trans_dom"/>
</dbReference>
<accession>A0A1I3GPM6</accession>
<dbReference type="OrthoDB" id="5297065at2"/>
<dbReference type="PANTHER" id="PTHR10037">
    <property type="entry name" value="VOLTAGE-GATED CATION CHANNEL CALCIUM AND SODIUM"/>
    <property type="match status" value="1"/>
</dbReference>
<dbReference type="AlphaFoldDB" id="A0A1I3GPM6"/>
<keyword evidence="5" id="KW-0175">Coiled coil</keyword>
<feature type="transmembrane region" description="Helical" evidence="6">
    <location>
        <begin position="86"/>
        <end position="106"/>
    </location>
</feature>
<feature type="transmembrane region" description="Helical" evidence="6">
    <location>
        <begin position="21"/>
        <end position="41"/>
    </location>
</feature>
<keyword evidence="9" id="KW-1185">Reference proteome</keyword>
<protein>
    <submittedName>
        <fullName evidence="8">Voltage-gated sodium channel</fullName>
    </submittedName>
</protein>
<dbReference type="RefSeq" id="WP_091112581.1">
    <property type="nucleotide sequence ID" value="NZ_BKAF01000044.1"/>
</dbReference>
<evidence type="ECO:0000313" key="9">
    <source>
        <dbReference type="Proteomes" id="UP000198649"/>
    </source>
</evidence>
<organism evidence="8 9">
    <name type="scientific">Nocardioides psychrotolerans</name>
    <dbReference type="NCBI Taxonomy" id="1005945"/>
    <lineage>
        <taxon>Bacteria</taxon>
        <taxon>Bacillati</taxon>
        <taxon>Actinomycetota</taxon>
        <taxon>Actinomycetes</taxon>
        <taxon>Propionibacteriales</taxon>
        <taxon>Nocardioidaceae</taxon>
        <taxon>Nocardioides</taxon>
    </lineage>
</organism>
<dbReference type="GO" id="GO:0001518">
    <property type="term" value="C:voltage-gated sodium channel complex"/>
    <property type="evidence" value="ECO:0007669"/>
    <property type="project" value="TreeGrafter"/>
</dbReference>
<reference evidence="8 9" key="1">
    <citation type="submission" date="2016-10" db="EMBL/GenBank/DDBJ databases">
        <authorList>
            <person name="de Groot N.N."/>
        </authorList>
    </citation>
    <scope>NUCLEOTIDE SEQUENCE [LARGE SCALE GENOMIC DNA]</scope>
    <source>
        <strain evidence="8 9">CGMCC 1.11156</strain>
    </source>
</reference>
<gene>
    <name evidence="8" type="ORF">SAMN05216561_106223</name>
</gene>
<feature type="transmembrane region" description="Helical" evidence="6">
    <location>
        <begin position="126"/>
        <end position="151"/>
    </location>
</feature>
<keyword evidence="2 6" id="KW-0812">Transmembrane</keyword>
<evidence type="ECO:0000256" key="1">
    <source>
        <dbReference type="ARBA" id="ARBA00004141"/>
    </source>
</evidence>
<keyword evidence="8" id="KW-0406">Ion transport</keyword>
<evidence type="ECO:0000256" key="5">
    <source>
        <dbReference type="SAM" id="Coils"/>
    </source>
</evidence>
<dbReference type="GO" id="GO:0005248">
    <property type="term" value="F:voltage-gated sodium channel activity"/>
    <property type="evidence" value="ECO:0007669"/>
    <property type="project" value="TreeGrafter"/>
</dbReference>
<feature type="coiled-coil region" evidence="5">
    <location>
        <begin position="225"/>
        <end position="271"/>
    </location>
</feature>
<feature type="transmembrane region" description="Helical" evidence="6">
    <location>
        <begin position="200"/>
        <end position="225"/>
    </location>
</feature>
<keyword evidence="8" id="KW-0813">Transport</keyword>
<feature type="transmembrane region" description="Helical" evidence="6">
    <location>
        <begin position="53"/>
        <end position="74"/>
    </location>
</feature>
<keyword evidence="4 6" id="KW-0472">Membrane</keyword>
<dbReference type="Gene3D" id="1.10.287.70">
    <property type="match status" value="1"/>
</dbReference>
<sequence length="278" mass="30095">MTGTGTTGSRAVVRRLVETGAFQWTIIAVILVNSAVIGLEVSPRWMASYGDATTTVGWATVGIFVVEISLRLYAYGLGFFRGPWNVFDFLVVLISLVPGGGSYAVFRVLRVLRVLRLLSTVRSMRVVVGALVSTVPGMASIGALLAMLLYIGAVMATQLFGDVDPQHFGSLGTSLLSMFQITTGDDWANVVRPATDVYPWAWAFFILFIVMATYIVLNLFIAVAVEALDRETAESREELAEEIGEEIDESSAAILAALEELKVQVASLEARLPPRPIS</sequence>